<name>A0AA40FL61_9HYME</name>
<dbReference type="Proteomes" id="UP001177670">
    <property type="component" value="Unassembled WGS sequence"/>
</dbReference>
<sequence length="60" mass="6465">HDGFPPLLPPELEINLAASNVKKGGDLGIEKGEEEIGNLEPAPYPAPPRRTLCCDTRRAT</sequence>
<evidence type="ECO:0000256" key="1">
    <source>
        <dbReference type="SAM" id="MobiDB-lite"/>
    </source>
</evidence>
<protein>
    <submittedName>
        <fullName evidence="2">Uncharacterized protein</fullName>
    </submittedName>
</protein>
<gene>
    <name evidence="2" type="ORF">K0M31_010826</name>
</gene>
<accession>A0AA40FL61</accession>
<comment type="caution">
    <text evidence="2">The sequence shown here is derived from an EMBL/GenBank/DDBJ whole genome shotgun (WGS) entry which is preliminary data.</text>
</comment>
<dbReference type="AlphaFoldDB" id="A0AA40FL61"/>
<organism evidence="2 3">
    <name type="scientific">Melipona bicolor</name>
    <dbReference type="NCBI Taxonomy" id="60889"/>
    <lineage>
        <taxon>Eukaryota</taxon>
        <taxon>Metazoa</taxon>
        <taxon>Ecdysozoa</taxon>
        <taxon>Arthropoda</taxon>
        <taxon>Hexapoda</taxon>
        <taxon>Insecta</taxon>
        <taxon>Pterygota</taxon>
        <taxon>Neoptera</taxon>
        <taxon>Endopterygota</taxon>
        <taxon>Hymenoptera</taxon>
        <taxon>Apocrita</taxon>
        <taxon>Aculeata</taxon>
        <taxon>Apoidea</taxon>
        <taxon>Anthophila</taxon>
        <taxon>Apidae</taxon>
        <taxon>Melipona</taxon>
    </lineage>
</organism>
<reference evidence="2" key="1">
    <citation type="submission" date="2021-10" db="EMBL/GenBank/DDBJ databases">
        <title>Melipona bicolor Genome sequencing and assembly.</title>
        <authorList>
            <person name="Araujo N.S."/>
            <person name="Arias M.C."/>
        </authorList>
    </citation>
    <scope>NUCLEOTIDE SEQUENCE</scope>
    <source>
        <strain evidence="2">USP_2M_L1-L4_2017</strain>
        <tissue evidence="2">Whole body</tissue>
    </source>
</reference>
<evidence type="ECO:0000313" key="2">
    <source>
        <dbReference type="EMBL" id="KAK1121045.1"/>
    </source>
</evidence>
<dbReference type="EMBL" id="JAHYIQ010000028">
    <property type="protein sequence ID" value="KAK1121045.1"/>
    <property type="molecule type" value="Genomic_DNA"/>
</dbReference>
<proteinExistence type="predicted"/>
<feature type="non-terminal residue" evidence="2">
    <location>
        <position position="1"/>
    </location>
</feature>
<evidence type="ECO:0000313" key="3">
    <source>
        <dbReference type="Proteomes" id="UP001177670"/>
    </source>
</evidence>
<keyword evidence="3" id="KW-1185">Reference proteome</keyword>
<feature type="region of interest" description="Disordered" evidence="1">
    <location>
        <begin position="32"/>
        <end position="60"/>
    </location>
</feature>